<dbReference type="FunFam" id="3.30.40.10:FF:000041">
    <property type="entry name" value="E3 ubiquitin-protein ligase SINAT3"/>
    <property type="match status" value="1"/>
</dbReference>
<evidence type="ECO:0000256" key="7">
    <source>
        <dbReference type="ARBA" id="ARBA00022771"/>
    </source>
</evidence>
<comment type="catalytic activity">
    <reaction evidence="1">
        <text>S-ubiquitinyl-[E2 ubiquitin-conjugating enzyme]-L-cysteine + [acceptor protein]-L-lysine = [E2 ubiquitin-conjugating enzyme]-L-cysteine + N(6)-ubiquitinyl-[acceptor protein]-L-lysine.</text>
        <dbReference type="EC" id="2.3.2.27"/>
    </reaction>
</comment>
<evidence type="ECO:0000256" key="5">
    <source>
        <dbReference type="ARBA" id="ARBA00022679"/>
    </source>
</evidence>
<evidence type="ECO:0000256" key="9">
    <source>
        <dbReference type="ARBA" id="ARBA00022833"/>
    </source>
</evidence>
<dbReference type="AlphaFoldDB" id="A0A6P7G4X1"/>
<dbReference type="Gene3D" id="1.10.10.2360">
    <property type="match status" value="1"/>
</dbReference>
<dbReference type="SUPFAM" id="SSF49599">
    <property type="entry name" value="TRAF domain-like"/>
    <property type="match status" value="1"/>
</dbReference>
<dbReference type="InterPro" id="IPR004162">
    <property type="entry name" value="SINA-like_animal"/>
</dbReference>
<dbReference type="PANTHER" id="PTHR45877">
    <property type="entry name" value="E3 UBIQUITIN-PROTEIN LIGASE SIAH2"/>
    <property type="match status" value="1"/>
</dbReference>
<dbReference type="PROSITE" id="PS50089">
    <property type="entry name" value="ZF_RING_2"/>
    <property type="match status" value="1"/>
</dbReference>
<dbReference type="InterPro" id="IPR013010">
    <property type="entry name" value="Znf_SIAH"/>
</dbReference>
<keyword evidence="6" id="KW-0479">Metal-binding</keyword>
<keyword evidence="9" id="KW-0862">Zinc</keyword>
<evidence type="ECO:0000256" key="2">
    <source>
        <dbReference type="ARBA" id="ARBA00004906"/>
    </source>
</evidence>
<dbReference type="InterPro" id="IPR049548">
    <property type="entry name" value="Sina-like_RING"/>
</dbReference>
<dbReference type="Gene3D" id="3.30.40.10">
    <property type="entry name" value="Zinc/RING finger domain, C3HC4 (zinc finger)"/>
    <property type="match status" value="3"/>
</dbReference>
<dbReference type="GO" id="GO:0031624">
    <property type="term" value="F:ubiquitin conjugating enzyme binding"/>
    <property type="evidence" value="ECO:0007669"/>
    <property type="project" value="TreeGrafter"/>
</dbReference>
<protein>
    <recommendedName>
        <fullName evidence="4">RING-type E3 ubiquitin transferase</fullName>
        <ecNumber evidence="4">2.3.2.27</ecNumber>
    </recommendedName>
</protein>
<dbReference type="GO" id="GO:0043161">
    <property type="term" value="P:proteasome-mediated ubiquitin-dependent protein catabolic process"/>
    <property type="evidence" value="ECO:0007669"/>
    <property type="project" value="TreeGrafter"/>
</dbReference>
<keyword evidence="7 10" id="KW-0863">Zinc-finger</keyword>
<proteinExistence type="inferred from homology"/>
<dbReference type="Pfam" id="PF21362">
    <property type="entry name" value="Sina_RING"/>
    <property type="match status" value="1"/>
</dbReference>
<sequence>MEYFPRKEKPIVLICKLRHFDKNYRTMNKENDEDGCPVRIRSITVVELCLDKSFEELRYEEYQINNKIAIIVHNNTARSIFGKPAQPTVGFGNEPNANFSFSTSTSTQASCLFQPNKSVFGNTSTTSGFGQTTDTFGPNPFGSTLGEPPTFGNTFGTGLQPQVAPLFGNNADNPGGFFNNTGTTGLGTFQSNTFPTNTGFNLQPQAAQQSSNSDVSTTSIDLPTETLLRENIITENLSRFLCIQCHKILSRFPVFCTAEGFICGRCPYPKDCIRNDIYELLAQKLQFPCCYKEHGCSENLFPKQVEQHESICRFKKYLCPMNLTPACEWKGFSSELLEHYSECHQECIIRTGVAWLETKPSADINYLLSHEDDLYLFNYSADVGKKILSFTVSYICHDSDKGGSFYKLIFQNTFSKPYYEIQNPINVTTRVKLEDLDQPIRVDELDMNLVKFEIHKGEKMAKKHIMKGEESNSNVNYDILQELECLICCEYMLPPIYQCLTGHSICEGCKESIIECPICRGEFQNTKNFTLAQVIEHMNYPCKFDGCNFVAKSKDIRKHQSTCIYSPTNCPLKEYLDDSEEACVDVVYDHVVKNQDDILEIDCKDKNGTFKNICRSCFIVVYESKIFRLLSRYKNNELCFTAQLIEPSYESSCYFFDIDILDKEKNSGVRKTNSCGLVTDTKTAFDDDMTVITFTYSEIRHLIDNQIFFKIKIIKI</sequence>
<evidence type="ECO:0000313" key="13">
    <source>
        <dbReference type="RefSeq" id="XP_028142042.1"/>
    </source>
</evidence>
<dbReference type="SUPFAM" id="SSF57850">
    <property type="entry name" value="RING/U-box"/>
    <property type="match status" value="1"/>
</dbReference>
<evidence type="ECO:0000256" key="8">
    <source>
        <dbReference type="ARBA" id="ARBA00022786"/>
    </source>
</evidence>
<evidence type="ECO:0000259" key="11">
    <source>
        <dbReference type="PROSITE" id="PS50089"/>
    </source>
</evidence>
<dbReference type="EC" id="2.3.2.27" evidence="4"/>
<dbReference type="GO" id="GO:0005737">
    <property type="term" value="C:cytoplasm"/>
    <property type="evidence" value="ECO:0007669"/>
    <property type="project" value="TreeGrafter"/>
</dbReference>
<dbReference type="PROSITE" id="PS51081">
    <property type="entry name" value="ZF_SIAH"/>
    <property type="match status" value="1"/>
</dbReference>
<evidence type="ECO:0000256" key="3">
    <source>
        <dbReference type="ARBA" id="ARBA00009119"/>
    </source>
</evidence>
<evidence type="ECO:0000256" key="10">
    <source>
        <dbReference type="PROSITE-ProRule" id="PRU00455"/>
    </source>
</evidence>
<keyword evidence="5" id="KW-0808">Transferase</keyword>
<evidence type="ECO:0000256" key="1">
    <source>
        <dbReference type="ARBA" id="ARBA00000900"/>
    </source>
</evidence>
<dbReference type="GO" id="GO:0008270">
    <property type="term" value="F:zinc ion binding"/>
    <property type="evidence" value="ECO:0007669"/>
    <property type="project" value="UniProtKB-KW"/>
</dbReference>
<dbReference type="InParanoid" id="A0A6P7G4X1"/>
<accession>A0A6P7G4X1</accession>
<dbReference type="Pfam" id="PF21361">
    <property type="entry name" value="Sina_ZnF"/>
    <property type="match status" value="1"/>
</dbReference>
<dbReference type="InterPro" id="IPR001841">
    <property type="entry name" value="Znf_RING"/>
</dbReference>
<feature type="domain" description="SIAH-type" evidence="12">
    <location>
        <begin position="284"/>
        <end position="345"/>
    </location>
</feature>
<evidence type="ECO:0000259" key="12">
    <source>
        <dbReference type="PROSITE" id="PS51081"/>
    </source>
</evidence>
<reference evidence="13" key="1">
    <citation type="submission" date="2025-08" db="UniProtKB">
        <authorList>
            <consortium name="RefSeq"/>
        </authorList>
    </citation>
    <scope>IDENTIFICATION</scope>
    <source>
        <tissue evidence="13">Whole insect</tissue>
    </source>
</reference>
<dbReference type="GO" id="GO:0061630">
    <property type="term" value="F:ubiquitin protein ligase activity"/>
    <property type="evidence" value="ECO:0007669"/>
    <property type="project" value="UniProtKB-EC"/>
</dbReference>
<keyword evidence="8" id="KW-0833">Ubl conjugation pathway</keyword>
<evidence type="ECO:0000256" key="4">
    <source>
        <dbReference type="ARBA" id="ARBA00012483"/>
    </source>
</evidence>
<dbReference type="PANTHER" id="PTHR45877:SF2">
    <property type="entry name" value="E3 UBIQUITIN-PROTEIN LIGASE SINA-RELATED"/>
    <property type="match status" value="1"/>
</dbReference>
<gene>
    <name evidence="13" type="primary">LOC114335951</name>
</gene>
<dbReference type="InterPro" id="IPR013083">
    <property type="entry name" value="Znf_RING/FYVE/PHD"/>
</dbReference>
<comment type="similarity">
    <text evidence="3">Belongs to the SINA (Seven in absentia) family.</text>
</comment>
<feature type="domain" description="RING-type" evidence="11">
    <location>
        <begin position="485"/>
        <end position="520"/>
    </location>
</feature>
<dbReference type="GO" id="GO:0016567">
    <property type="term" value="P:protein ubiquitination"/>
    <property type="evidence" value="ECO:0007669"/>
    <property type="project" value="UniProtKB-UniPathway"/>
</dbReference>
<evidence type="ECO:0000256" key="6">
    <source>
        <dbReference type="ARBA" id="ARBA00022723"/>
    </source>
</evidence>
<name>A0A6P7G4X1_DIAVI</name>
<organism evidence="13">
    <name type="scientific">Diabrotica virgifera virgifera</name>
    <name type="common">western corn rootworm</name>
    <dbReference type="NCBI Taxonomy" id="50390"/>
    <lineage>
        <taxon>Eukaryota</taxon>
        <taxon>Metazoa</taxon>
        <taxon>Ecdysozoa</taxon>
        <taxon>Arthropoda</taxon>
        <taxon>Hexapoda</taxon>
        <taxon>Insecta</taxon>
        <taxon>Pterygota</taxon>
        <taxon>Neoptera</taxon>
        <taxon>Endopterygota</taxon>
        <taxon>Coleoptera</taxon>
        <taxon>Polyphaga</taxon>
        <taxon>Cucujiformia</taxon>
        <taxon>Chrysomeloidea</taxon>
        <taxon>Chrysomelidae</taxon>
        <taxon>Galerucinae</taxon>
        <taxon>Diabroticina</taxon>
        <taxon>Diabroticites</taxon>
        <taxon>Diabrotica</taxon>
    </lineage>
</organism>
<dbReference type="UniPathway" id="UPA00143"/>
<comment type="pathway">
    <text evidence="2">Protein modification; protein ubiquitination.</text>
</comment>
<dbReference type="RefSeq" id="XP_028142042.1">
    <property type="nucleotide sequence ID" value="XM_028286241.1"/>
</dbReference>